<reference evidence="3" key="1">
    <citation type="submission" date="2023-07" db="EMBL/GenBank/DDBJ databases">
        <title>Whole genome shotgun sequence of Streptomyces achromogenes subsp. rubradiris NBRC 14000.</title>
        <authorList>
            <person name="Komaki H."/>
            <person name="Tamura T."/>
        </authorList>
    </citation>
    <scope>NUCLEOTIDE SEQUENCE [LARGE SCALE GENOMIC DNA]</scope>
    <source>
        <strain evidence="3">NBRC 14000</strain>
    </source>
</reference>
<proteinExistence type="predicted"/>
<dbReference type="Gene3D" id="3.40.50.2000">
    <property type="entry name" value="Glycogen Phosphorylase B"/>
    <property type="match status" value="1"/>
</dbReference>
<evidence type="ECO:0000313" key="2">
    <source>
        <dbReference type="EMBL" id="GHI54331.1"/>
    </source>
</evidence>
<dbReference type="Pfam" id="PF06722">
    <property type="entry name" value="EryCIII-like_C"/>
    <property type="match status" value="1"/>
</dbReference>
<dbReference type="Proteomes" id="UP000646738">
    <property type="component" value="Unassembled WGS sequence"/>
</dbReference>
<dbReference type="SUPFAM" id="SSF53756">
    <property type="entry name" value="UDP-Glycosyltransferase/glycogen phosphorylase"/>
    <property type="match status" value="1"/>
</dbReference>
<name>A0ABQ3RER9_STRRR</name>
<protein>
    <recommendedName>
        <fullName evidence="1">Erythromycin biosynthesis protein CIII-like C-terminal domain-containing protein</fullName>
    </recommendedName>
</protein>
<feature type="domain" description="Erythromycin biosynthesis protein CIII-like C-terminal" evidence="1">
    <location>
        <begin position="2"/>
        <end position="54"/>
    </location>
</feature>
<keyword evidence="3" id="KW-1185">Reference proteome</keyword>
<comment type="caution">
    <text evidence="2">The sequence shown here is derived from an EMBL/GenBank/DDBJ whole genome shotgun (WGS) entry which is preliminary data.</text>
</comment>
<gene>
    <name evidence="2" type="ORF">Srubr_41770</name>
</gene>
<dbReference type="EMBL" id="BNEA01000015">
    <property type="protein sequence ID" value="GHI54331.1"/>
    <property type="molecule type" value="Genomic_DNA"/>
</dbReference>
<accession>A0ABQ3RER9</accession>
<organism evidence="2 3">
    <name type="scientific">Streptomyces rubradiris</name>
    <name type="common">Streptomyces achromogenes subsp. rubradiris</name>
    <dbReference type="NCBI Taxonomy" id="285531"/>
    <lineage>
        <taxon>Bacteria</taxon>
        <taxon>Bacillati</taxon>
        <taxon>Actinomycetota</taxon>
        <taxon>Actinomycetes</taxon>
        <taxon>Kitasatosporales</taxon>
        <taxon>Streptomycetaceae</taxon>
        <taxon>Streptomyces</taxon>
    </lineage>
</organism>
<evidence type="ECO:0000259" key="1">
    <source>
        <dbReference type="Pfam" id="PF06722"/>
    </source>
</evidence>
<dbReference type="InterPro" id="IPR010610">
    <property type="entry name" value="EryCIII-like_C"/>
</dbReference>
<sequence length="67" mass="6941">MVGWALLSTLLTTCDAIIHHGGAGTTLASAHAGVPRLAIPHGADNRINAAMIEENDEIVARLTALVK</sequence>
<evidence type="ECO:0000313" key="3">
    <source>
        <dbReference type="Proteomes" id="UP000646738"/>
    </source>
</evidence>